<dbReference type="OrthoDB" id="124397at2759"/>
<keyword evidence="2" id="KW-0802">TPR repeat</keyword>
<evidence type="ECO:0000256" key="3">
    <source>
        <dbReference type="RuleBase" id="RU367091"/>
    </source>
</evidence>
<dbReference type="InterPro" id="IPR055217">
    <property type="entry name" value="TPR_EMC2"/>
</dbReference>
<evidence type="ECO:0000313" key="6">
    <source>
        <dbReference type="Proteomes" id="UP000030755"/>
    </source>
</evidence>
<dbReference type="GO" id="GO:0072546">
    <property type="term" value="C:EMC complex"/>
    <property type="evidence" value="ECO:0007669"/>
    <property type="project" value="UniProtKB-UniRule"/>
</dbReference>
<comment type="function">
    <text evidence="3">Part of the endoplasmic reticulum membrane protein complex (EMC) that enables the energy-independent insertion into endoplasmic reticulum membranes of newly synthesized membrane proteins.</text>
</comment>
<sequence>MLATFKFKNEVELDNFLLDLFNKEKKEELKRHVEEFDKLFPNGNRAKVWYGMINEIEGDSEKAMSIYDDILKDDELYQPAIRRKVTLFKNTGKIDKAIKELNKYLAVYINDEEAWMDLAKFLPQAAFCLEEVLLLNPKSYQNLQLYGEVQFAMSTLDSVQLAITYFKLVLQLKPEYPPALIGLSSCFYSIKKLCPAILRKDQKLEKYLIQCNIAIPKNTTTTEFAGFPAEFNNSFPAEFNNSEEFIQSLIQ</sequence>
<dbReference type="InterPro" id="IPR011990">
    <property type="entry name" value="TPR-like_helical_dom_sf"/>
</dbReference>
<dbReference type="EMBL" id="KE560428">
    <property type="protein sequence ID" value="EPZ36807.1"/>
    <property type="molecule type" value="Genomic_DNA"/>
</dbReference>
<dbReference type="STRING" id="988480.A0A075B2M1"/>
<feature type="domain" description="EMC2 TPR-like" evidence="4">
    <location>
        <begin position="52"/>
        <end position="153"/>
    </location>
</feature>
<keyword evidence="6" id="KW-1185">Reference proteome</keyword>
<evidence type="ECO:0000313" key="5">
    <source>
        <dbReference type="EMBL" id="EPZ36807.1"/>
    </source>
</evidence>
<dbReference type="PANTHER" id="PTHR12760">
    <property type="entry name" value="TETRATRICOPEPTIDE REPEAT PROTEIN"/>
    <property type="match status" value="1"/>
</dbReference>
<dbReference type="Proteomes" id="UP000030755">
    <property type="component" value="Unassembled WGS sequence"/>
</dbReference>
<dbReference type="HOGENOM" id="CLU_1107640_0_0_1"/>
<dbReference type="AlphaFoldDB" id="A0A075B2M1"/>
<dbReference type="InterPro" id="IPR039856">
    <property type="entry name" value="EMC2-like"/>
</dbReference>
<dbReference type="SUPFAM" id="SSF48452">
    <property type="entry name" value="TPR-like"/>
    <property type="match status" value="1"/>
</dbReference>
<comment type="subcellular location">
    <subcellularLocation>
        <location evidence="3">Endoplasmic reticulum membrane</location>
        <topology evidence="3">Peripheral membrane protein</topology>
        <orientation evidence="3">Cytoplasmic side</orientation>
    </subcellularLocation>
</comment>
<gene>
    <name evidence="5" type="ORF">O9G_002088</name>
</gene>
<proteinExistence type="inferred from homology"/>
<dbReference type="Gene3D" id="1.25.40.10">
    <property type="entry name" value="Tetratricopeptide repeat domain"/>
    <property type="match status" value="2"/>
</dbReference>
<reference evidence="5 6" key="1">
    <citation type="journal article" date="2013" name="Curr. Biol.">
        <title>Shared signatures of parasitism and phylogenomics unite Cryptomycota and microsporidia.</title>
        <authorList>
            <person name="James T.Y."/>
            <person name="Pelin A."/>
            <person name="Bonen L."/>
            <person name="Ahrendt S."/>
            <person name="Sain D."/>
            <person name="Corradi N."/>
            <person name="Stajich J.E."/>
        </authorList>
    </citation>
    <scope>NUCLEOTIDE SEQUENCE [LARGE SCALE GENOMIC DNA]</scope>
    <source>
        <strain evidence="5 6">CSF55</strain>
    </source>
</reference>
<organism evidence="5 6">
    <name type="scientific">Rozella allomycis (strain CSF55)</name>
    <dbReference type="NCBI Taxonomy" id="988480"/>
    <lineage>
        <taxon>Eukaryota</taxon>
        <taxon>Fungi</taxon>
        <taxon>Fungi incertae sedis</taxon>
        <taxon>Cryptomycota</taxon>
        <taxon>Cryptomycota incertae sedis</taxon>
        <taxon>Rozella</taxon>
    </lineage>
</organism>
<evidence type="ECO:0000259" key="4">
    <source>
        <dbReference type="Pfam" id="PF22890"/>
    </source>
</evidence>
<dbReference type="Pfam" id="PF22890">
    <property type="entry name" value="TPR_EMC2"/>
    <property type="match status" value="1"/>
</dbReference>
<comment type="subunit">
    <text evidence="3">Component of the ER membrane protein complex (EMC).</text>
</comment>
<keyword evidence="3" id="KW-0256">Endoplasmic reticulum</keyword>
<keyword evidence="1" id="KW-0677">Repeat</keyword>
<accession>A0A075B2M1</accession>
<keyword evidence="3" id="KW-0472">Membrane</keyword>
<evidence type="ECO:0000256" key="2">
    <source>
        <dbReference type="ARBA" id="ARBA00022803"/>
    </source>
</evidence>
<evidence type="ECO:0000256" key="1">
    <source>
        <dbReference type="ARBA" id="ARBA00022737"/>
    </source>
</evidence>
<protein>
    <recommendedName>
        <fullName evidence="3">ER membrane protein complex subunit 2</fullName>
    </recommendedName>
</protein>
<comment type="similarity">
    <text evidence="3">Belongs to the EMC2 family.</text>
</comment>
<name>A0A075B2M1_ROZAC</name>